<dbReference type="EMBL" id="RIBY02002378">
    <property type="protein sequence ID" value="KAH9817784.1"/>
    <property type="molecule type" value="Genomic_DNA"/>
</dbReference>
<dbReference type="GO" id="GO:0005829">
    <property type="term" value="C:cytosol"/>
    <property type="evidence" value="ECO:0007669"/>
    <property type="project" value="TreeGrafter"/>
</dbReference>
<dbReference type="GO" id="GO:0043161">
    <property type="term" value="P:proteasome-mediated ubiquitin-dependent protein catabolic process"/>
    <property type="evidence" value="ECO:0007669"/>
    <property type="project" value="TreeGrafter"/>
</dbReference>
<dbReference type="Proteomes" id="UP001138500">
    <property type="component" value="Unassembled WGS sequence"/>
</dbReference>
<comment type="caution">
    <text evidence="1">The sequence shown here is derived from an EMBL/GenBank/DDBJ whole genome shotgun (WGS) entry which is preliminary data.</text>
</comment>
<dbReference type="GO" id="GO:0030332">
    <property type="term" value="F:cyclin binding"/>
    <property type="evidence" value="ECO:0007669"/>
    <property type="project" value="TreeGrafter"/>
</dbReference>
<name>A0A9W7SK06_9PEZI</name>
<accession>A0A9W7SK06</accession>
<dbReference type="GO" id="GO:0005634">
    <property type="term" value="C:nucleus"/>
    <property type="evidence" value="ECO:0007669"/>
    <property type="project" value="TreeGrafter"/>
</dbReference>
<protein>
    <submittedName>
        <fullName evidence="1">HECT-like Ubiquitin-conjugating enzyme (E2)-binding</fullName>
    </submittedName>
</protein>
<dbReference type="GO" id="GO:0051865">
    <property type="term" value="P:protein autoubiquitination"/>
    <property type="evidence" value="ECO:0007669"/>
    <property type="project" value="TreeGrafter"/>
</dbReference>
<dbReference type="GO" id="GO:0031624">
    <property type="term" value="F:ubiquitin conjugating enzyme binding"/>
    <property type="evidence" value="ECO:0007669"/>
    <property type="project" value="TreeGrafter"/>
</dbReference>
<dbReference type="GO" id="GO:0000209">
    <property type="term" value="P:protein polyubiquitination"/>
    <property type="evidence" value="ECO:0007669"/>
    <property type="project" value="TreeGrafter"/>
</dbReference>
<dbReference type="InterPro" id="IPR019193">
    <property type="entry name" value="UBQ-conj_enz_E2-bd_prot"/>
</dbReference>
<dbReference type="Pfam" id="PF09814">
    <property type="entry name" value="HECT_2"/>
    <property type="match status" value="1"/>
</dbReference>
<dbReference type="OrthoDB" id="386949at2759"/>
<evidence type="ECO:0000313" key="2">
    <source>
        <dbReference type="Proteomes" id="UP001138500"/>
    </source>
</evidence>
<dbReference type="GO" id="GO:0061630">
    <property type="term" value="F:ubiquitin protein ligase activity"/>
    <property type="evidence" value="ECO:0007669"/>
    <property type="project" value="TreeGrafter"/>
</dbReference>
<dbReference type="GO" id="GO:0000151">
    <property type="term" value="C:ubiquitin ligase complex"/>
    <property type="evidence" value="ECO:0007669"/>
    <property type="project" value="TreeGrafter"/>
</dbReference>
<dbReference type="AlphaFoldDB" id="A0A9W7SK06"/>
<reference evidence="1 2" key="1">
    <citation type="journal article" date="2018" name="IMA Fungus">
        <title>IMA Genome-F 10: Nine draft genome sequences of Claviceps purpurea s.lat., including C. arundinis, C. humidiphila, and C. cf. spartinae, pseudomolecules for the pitch canker pathogen Fusarium circinatum, draft genome of Davidsoniella eucalypti, Grosmannia galeiformis, Quambalaria eucalypti, and Teratosphaeria destructans.</title>
        <authorList>
            <person name="Wingfield B.D."/>
            <person name="Liu M."/>
            <person name="Nguyen H.D."/>
            <person name="Lane F.A."/>
            <person name="Morgan S.W."/>
            <person name="De Vos L."/>
            <person name="Wilken P.M."/>
            <person name="Duong T.A."/>
            <person name="Aylward J."/>
            <person name="Coetzee M.P."/>
            <person name="Dadej K."/>
            <person name="De Beer Z.W."/>
            <person name="Findlay W."/>
            <person name="Havenga M."/>
            <person name="Kolarik M."/>
            <person name="Menzies J.G."/>
            <person name="Naidoo K."/>
            <person name="Pochopski O."/>
            <person name="Shoukouhi P."/>
            <person name="Santana Q.C."/>
            <person name="Seifert K.A."/>
            <person name="Soal N."/>
            <person name="Steenkamp E.T."/>
            <person name="Tatham C.T."/>
            <person name="van der Nest M.A."/>
            <person name="Wingfield M.J."/>
        </authorList>
    </citation>
    <scope>NUCLEOTIDE SEQUENCE [LARGE SCALE GENOMIC DNA]</scope>
    <source>
        <strain evidence="1">CMW44962</strain>
    </source>
</reference>
<dbReference type="GO" id="GO:0006513">
    <property type="term" value="P:protein monoubiquitination"/>
    <property type="evidence" value="ECO:0007669"/>
    <property type="project" value="TreeGrafter"/>
</dbReference>
<reference evidence="1 2" key="2">
    <citation type="journal article" date="2021" name="Curr. Genet.">
        <title>Genetic response to nitrogen starvation in the aggressive Eucalyptus foliar pathogen Teratosphaeria destructans.</title>
        <authorList>
            <person name="Havenga M."/>
            <person name="Wingfield B.D."/>
            <person name="Wingfield M.J."/>
            <person name="Dreyer L.L."/>
            <person name="Roets F."/>
            <person name="Aylward J."/>
        </authorList>
    </citation>
    <scope>NUCLEOTIDE SEQUENCE [LARGE SCALE GENOMIC DNA]</scope>
    <source>
        <strain evidence="1">CMW44962</strain>
    </source>
</reference>
<dbReference type="PANTHER" id="PTHR31531:SF2">
    <property type="entry name" value="E3 UBIQUITIN-PROTEIN LIGASE E3D"/>
    <property type="match status" value="1"/>
</dbReference>
<organism evidence="1 2">
    <name type="scientific">Teratosphaeria destructans</name>
    <dbReference type="NCBI Taxonomy" id="418781"/>
    <lineage>
        <taxon>Eukaryota</taxon>
        <taxon>Fungi</taxon>
        <taxon>Dikarya</taxon>
        <taxon>Ascomycota</taxon>
        <taxon>Pezizomycotina</taxon>
        <taxon>Dothideomycetes</taxon>
        <taxon>Dothideomycetidae</taxon>
        <taxon>Mycosphaerellales</taxon>
        <taxon>Teratosphaeriaceae</taxon>
        <taxon>Teratosphaeria</taxon>
    </lineage>
</organism>
<keyword evidence="2" id="KW-1185">Reference proteome</keyword>
<evidence type="ECO:0000313" key="1">
    <source>
        <dbReference type="EMBL" id="KAH9817784.1"/>
    </source>
</evidence>
<dbReference type="PANTHER" id="PTHR31531">
    <property type="entry name" value="E3 UBIQUITIN-PROTEIN LIGASE E3D FAMILY MEMBER"/>
    <property type="match status" value="1"/>
</dbReference>
<proteinExistence type="predicted"/>
<sequence>MGSLQVTTDTDHHHDGSGIHLYVEYLQNIRTVSIQASLATVSNKATKATLSADGSRLELSHEGETASVQLPIQIPGGHNEATLNLPAAPTKDLSFRLNVQEKPDTDSHLLGTGHNLTKDENAMPWTAPDLTSQSEICCARCKAVIVARGAITKWKDLPSESWAEMMEFWHCHKPEVTDGQAGGDARGIGVNSKLAIERAIGLVGPLDLIFDAEDCAGVMYKQSHNLQNPPAEDEAICSSCHTAVGVHESATDGSIRLRKARLSISLNPSTDHNLYATEKWLTAYILENIDSQGIRKFIISSRDTPSDLALNIWVFAPDLTMSSSAFAKGTPTKVVKIVWQDCEQKPFGPEKLNTHALFEGDIELPGVELSELRRLLVVSGEYLPAMGRKFQGWNVGLLRRFVTEDVQGRSAG</sequence>
<gene>
    <name evidence="1" type="ORF">Tdes44962_MAKER05494</name>
</gene>